<sequence length="531" mass="60112">MDRRTFLLSLAASPLLMQCQSRKNQAFGGQLLGPDHVAGHALTKGEFPPYSQTRRNRVVIVGGGISGLSAAWYLQSQGMHDFVLLELEENTGGNARSGHNRISAYPWGAHYLPIPNHENHMLKQFLAETGAIVSGHHTQKPTYHERYLCFAPQERLFIHGQWQEGLRPHHGLSKNELAEIEAFEQQMHTFRLARGKDGKPAFSIPLIESSQDPQWLALDRLSMTDYLYQQGWQGQALHWYVNYACRDDYGMPASQISAWAGIHYFAARRGEAANAELDQVLTWPQGNAWLAEQLASKSLTQIQSRQLVHAISQEKHGITVDALDLNSRQTTRWQADHVIYASPAHVLPFVLRQHTDLTQSARNISHAPWLVANISLSHASTLQGNLPVAWDNVIYDRPGLGYVVANHQTLQQPSESVITYYHALAQADSVRARRELYSKSWQSLQHSIMQELHTAHPMLEESITHMDIWRWGHAMTFPKPGFLTDHHRLRLNQQHDRLHIAHTDAAGISIFEEAFAQGVRAASHCLHRRAK</sequence>
<evidence type="ECO:0000313" key="2">
    <source>
        <dbReference type="EMBL" id="MFD0928217.1"/>
    </source>
</evidence>
<proteinExistence type="predicted"/>
<dbReference type="Proteomes" id="UP001597106">
    <property type="component" value="Unassembled WGS sequence"/>
</dbReference>
<evidence type="ECO:0000313" key="3">
    <source>
        <dbReference type="Proteomes" id="UP001597106"/>
    </source>
</evidence>
<accession>A0ABW3GCW4</accession>
<comment type="caution">
    <text evidence="2">The sequence shown here is derived from an EMBL/GenBank/DDBJ whole genome shotgun (WGS) entry which is preliminary data.</text>
</comment>
<protein>
    <submittedName>
        <fullName evidence="2">FAD-dependent oxidoreductase</fullName>
    </submittedName>
</protein>
<dbReference type="PANTHER" id="PTHR42923">
    <property type="entry name" value="PROTOPORPHYRINOGEN OXIDASE"/>
    <property type="match status" value="1"/>
</dbReference>
<name>A0ABW3GCW4_9PROT</name>
<dbReference type="Gene3D" id="3.50.50.60">
    <property type="entry name" value="FAD/NAD(P)-binding domain"/>
    <property type="match status" value="1"/>
</dbReference>
<evidence type="ECO:0000259" key="1">
    <source>
        <dbReference type="Pfam" id="PF01593"/>
    </source>
</evidence>
<dbReference type="InterPro" id="IPR036188">
    <property type="entry name" value="FAD/NAD-bd_sf"/>
</dbReference>
<dbReference type="RefSeq" id="WP_379073366.1">
    <property type="nucleotide sequence ID" value="NZ_JBHTJW010000001.1"/>
</dbReference>
<reference evidence="3" key="1">
    <citation type="journal article" date="2019" name="Int. J. Syst. Evol. Microbiol.">
        <title>The Global Catalogue of Microorganisms (GCM) 10K type strain sequencing project: providing services to taxonomists for standard genome sequencing and annotation.</title>
        <authorList>
            <consortium name="The Broad Institute Genomics Platform"/>
            <consortium name="The Broad Institute Genome Sequencing Center for Infectious Disease"/>
            <person name="Wu L."/>
            <person name="Ma J."/>
        </authorList>
    </citation>
    <scope>NUCLEOTIDE SEQUENCE [LARGE SCALE GENOMIC DNA]</scope>
    <source>
        <strain evidence="3">CCUG 59685</strain>
    </source>
</reference>
<gene>
    <name evidence="2" type="ORF">ACFQ1T_00355</name>
</gene>
<feature type="domain" description="Amine oxidase" evidence="1">
    <location>
        <begin position="65"/>
        <end position="525"/>
    </location>
</feature>
<dbReference type="InterPro" id="IPR002937">
    <property type="entry name" value="Amino_oxidase"/>
</dbReference>
<dbReference type="Pfam" id="PF01593">
    <property type="entry name" value="Amino_oxidase"/>
    <property type="match status" value="1"/>
</dbReference>
<dbReference type="InterPro" id="IPR050464">
    <property type="entry name" value="Zeta_carotene_desat/Oxidored"/>
</dbReference>
<dbReference type="PANTHER" id="PTHR42923:SF39">
    <property type="entry name" value="AMINO OXIDASE"/>
    <property type="match status" value="1"/>
</dbReference>
<dbReference type="EMBL" id="JBHTJW010000001">
    <property type="protein sequence ID" value="MFD0928217.1"/>
    <property type="molecule type" value="Genomic_DNA"/>
</dbReference>
<organism evidence="2 3">
    <name type="scientific">Methylophilus glucosoxydans</name>
    <dbReference type="NCBI Taxonomy" id="752553"/>
    <lineage>
        <taxon>Bacteria</taxon>
        <taxon>Pseudomonadati</taxon>
        <taxon>Pseudomonadota</taxon>
        <taxon>Betaproteobacteria</taxon>
        <taxon>Nitrosomonadales</taxon>
        <taxon>Methylophilaceae</taxon>
        <taxon>Methylophilus</taxon>
    </lineage>
</organism>
<keyword evidence="3" id="KW-1185">Reference proteome</keyword>
<dbReference type="SUPFAM" id="SSF51905">
    <property type="entry name" value="FAD/NAD(P)-binding domain"/>
    <property type="match status" value="1"/>
</dbReference>